<keyword evidence="2" id="KW-1185">Reference proteome</keyword>
<evidence type="ECO:0000313" key="1">
    <source>
        <dbReference type="EMBL" id="KAJ9070525.1"/>
    </source>
</evidence>
<dbReference type="Proteomes" id="UP001165960">
    <property type="component" value="Unassembled WGS sequence"/>
</dbReference>
<name>A0ACC2T7B9_9FUNG</name>
<protein>
    <submittedName>
        <fullName evidence="1">Uncharacterized protein</fullName>
    </submittedName>
</protein>
<evidence type="ECO:0000313" key="2">
    <source>
        <dbReference type="Proteomes" id="UP001165960"/>
    </source>
</evidence>
<accession>A0ACC2T7B9</accession>
<organism evidence="1 2">
    <name type="scientific">Entomophthora muscae</name>
    <dbReference type="NCBI Taxonomy" id="34485"/>
    <lineage>
        <taxon>Eukaryota</taxon>
        <taxon>Fungi</taxon>
        <taxon>Fungi incertae sedis</taxon>
        <taxon>Zoopagomycota</taxon>
        <taxon>Entomophthoromycotina</taxon>
        <taxon>Entomophthoromycetes</taxon>
        <taxon>Entomophthorales</taxon>
        <taxon>Entomophthoraceae</taxon>
        <taxon>Entomophthora</taxon>
    </lineage>
</organism>
<dbReference type="EMBL" id="QTSX02003571">
    <property type="protein sequence ID" value="KAJ9070525.1"/>
    <property type="molecule type" value="Genomic_DNA"/>
</dbReference>
<gene>
    <name evidence="1" type="ORF">DSO57_1007149</name>
</gene>
<sequence length="213" mass="24013">MIKNWDKEIAEAQDILAVLLPFGYTTTQVEISIQKVKIKDVLDIVSPENVVFSKLVEKLKLAPDLNYHQSYGTAGLSMTCAIGTFSALPMQFAELLLDAPAVVLENESYDLLVYIQFLIEYNVIINLKDGYLSIIGYEVPLIFKEPVKFPRKHLKTCVLEYPTGVFTLKYCTHFSNMKCPPMIFPLLSKPEAQPTSKVPTKQVCDPQSDYPVT</sequence>
<reference evidence="1" key="1">
    <citation type="submission" date="2022-04" db="EMBL/GenBank/DDBJ databases">
        <title>Genome of the entomopathogenic fungus Entomophthora muscae.</title>
        <authorList>
            <person name="Elya C."/>
            <person name="Lovett B.R."/>
            <person name="Lee E."/>
            <person name="Macias A.M."/>
            <person name="Hajek A.E."/>
            <person name="De Bivort B.L."/>
            <person name="Kasson M.T."/>
            <person name="De Fine Licht H.H."/>
            <person name="Stajich J.E."/>
        </authorList>
    </citation>
    <scope>NUCLEOTIDE SEQUENCE</scope>
    <source>
        <strain evidence="1">Berkeley</strain>
    </source>
</reference>
<proteinExistence type="predicted"/>
<comment type="caution">
    <text evidence="1">The sequence shown here is derived from an EMBL/GenBank/DDBJ whole genome shotgun (WGS) entry which is preliminary data.</text>
</comment>